<proteinExistence type="predicted"/>
<evidence type="ECO:0000256" key="4">
    <source>
        <dbReference type="SAM" id="MobiDB-lite"/>
    </source>
</evidence>
<gene>
    <name evidence="5" type="ORF">F2Q70_00041501</name>
</gene>
<evidence type="ECO:0000313" key="5">
    <source>
        <dbReference type="EMBL" id="KAF2589626.1"/>
    </source>
</evidence>
<feature type="region of interest" description="Disordered" evidence="4">
    <location>
        <begin position="1"/>
        <end position="48"/>
    </location>
</feature>
<dbReference type="GO" id="GO:0003700">
    <property type="term" value="F:DNA-binding transcription factor activity"/>
    <property type="evidence" value="ECO:0007669"/>
    <property type="project" value="InterPro"/>
</dbReference>
<feature type="compositionally biased region" description="Low complexity" evidence="4">
    <location>
        <begin position="14"/>
        <end position="30"/>
    </location>
</feature>
<name>A0A8S9K8E9_BRACR</name>
<keyword evidence="1" id="KW-0678">Repressor</keyword>
<protein>
    <submittedName>
        <fullName evidence="5">Uncharacterized protein</fullName>
    </submittedName>
</protein>
<organism evidence="5">
    <name type="scientific">Brassica cretica</name>
    <name type="common">Mustard</name>
    <dbReference type="NCBI Taxonomy" id="69181"/>
    <lineage>
        <taxon>Eukaryota</taxon>
        <taxon>Viridiplantae</taxon>
        <taxon>Streptophyta</taxon>
        <taxon>Embryophyta</taxon>
        <taxon>Tracheophyta</taxon>
        <taxon>Spermatophyta</taxon>
        <taxon>Magnoliopsida</taxon>
        <taxon>eudicotyledons</taxon>
        <taxon>Gunneridae</taxon>
        <taxon>Pentapetalae</taxon>
        <taxon>rosids</taxon>
        <taxon>malvids</taxon>
        <taxon>Brassicales</taxon>
        <taxon>Brassicaceae</taxon>
        <taxon>Brassiceae</taxon>
        <taxon>Brassica</taxon>
    </lineage>
</organism>
<dbReference type="EMBL" id="QGKY02000190">
    <property type="protein sequence ID" value="KAF2589626.1"/>
    <property type="molecule type" value="Genomic_DNA"/>
</dbReference>
<evidence type="ECO:0000256" key="3">
    <source>
        <dbReference type="ARBA" id="ARBA00023163"/>
    </source>
</evidence>
<sequence>MASNFFGKPNMRGSSPSSASPTSSSSSPATKRGKKNGSEKPKQPQRGLGVAQLEKIRLHGEMSCNNYNPSLYPQENVRMQGEYSSIPSSSPSFTYASPSSTPYGFYPDMMMGVHRDQYERATMRLLCLPTTGITSPVFPWICWSLWMARNKLIFENKTAQPLEVATKGLSSALEWVQAQISFKPPSKGTLPSTSGQRQDSRLQLIPSCFVDAAWKASSNQAGIAWLFTKDRSIAPTAGSLIIKDVSSPLMAESLALRKDSQIKEIYGILQDIKNLSSLI</sequence>
<dbReference type="InterPro" id="IPR040356">
    <property type="entry name" value="SPEAR"/>
</dbReference>
<keyword evidence="2" id="KW-0805">Transcription regulation</keyword>
<dbReference type="AlphaFoldDB" id="A0A8S9K8E9"/>
<evidence type="ECO:0000256" key="2">
    <source>
        <dbReference type="ARBA" id="ARBA00023015"/>
    </source>
</evidence>
<dbReference type="PANTHER" id="PTHR33388:SF18">
    <property type="entry name" value="PROTEIN SPEAR1"/>
    <property type="match status" value="1"/>
</dbReference>
<keyword evidence="3" id="KW-0804">Transcription</keyword>
<dbReference type="PANTHER" id="PTHR33388">
    <property type="entry name" value="OS01G0212500 PROTEIN"/>
    <property type="match status" value="1"/>
</dbReference>
<reference evidence="5" key="1">
    <citation type="submission" date="2019-12" db="EMBL/GenBank/DDBJ databases">
        <title>Genome sequencing and annotation of Brassica cretica.</title>
        <authorList>
            <person name="Studholme D.J."/>
            <person name="Sarris P.F."/>
        </authorList>
    </citation>
    <scope>NUCLEOTIDE SEQUENCE</scope>
    <source>
        <strain evidence="5">PFS-102/07</strain>
        <tissue evidence="5">Leaf</tissue>
    </source>
</reference>
<accession>A0A8S9K8E9</accession>
<evidence type="ECO:0000256" key="1">
    <source>
        <dbReference type="ARBA" id="ARBA00022491"/>
    </source>
</evidence>
<comment type="caution">
    <text evidence="5">The sequence shown here is derived from an EMBL/GenBank/DDBJ whole genome shotgun (WGS) entry which is preliminary data.</text>
</comment>